<feature type="domain" description="LD-carboxypeptidase C-terminal" evidence="7">
    <location>
        <begin position="175"/>
        <end position="291"/>
    </location>
</feature>
<accession>A0A4R3YGA8</accession>
<evidence type="ECO:0000256" key="5">
    <source>
        <dbReference type="ARBA" id="ARBA00022825"/>
    </source>
</evidence>
<comment type="similarity">
    <text evidence="1">Belongs to the peptidase S66 family.</text>
</comment>
<dbReference type="PANTHER" id="PTHR30237:SF2">
    <property type="entry name" value="MUREIN TETRAPEPTIDE CARBOXYPEPTIDASE"/>
    <property type="match status" value="1"/>
</dbReference>
<keyword evidence="4" id="KW-0378">Hydrolase</keyword>
<gene>
    <name evidence="8" type="ORF">EC912_11332</name>
</gene>
<dbReference type="Pfam" id="PF17676">
    <property type="entry name" value="Peptidase_S66C"/>
    <property type="match status" value="1"/>
</dbReference>
<dbReference type="InterPro" id="IPR027461">
    <property type="entry name" value="Carboxypeptidase_A_C_sf"/>
</dbReference>
<dbReference type="InterPro" id="IPR040921">
    <property type="entry name" value="Peptidase_S66C"/>
</dbReference>
<dbReference type="GO" id="GO:0008236">
    <property type="term" value="F:serine-type peptidase activity"/>
    <property type="evidence" value="ECO:0007669"/>
    <property type="project" value="UniProtKB-KW"/>
</dbReference>
<evidence type="ECO:0000256" key="2">
    <source>
        <dbReference type="ARBA" id="ARBA00022645"/>
    </source>
</evidence>
<dbReference type="SUPFAM" id="SSF52317">
    <property type="entry name" value="Class I glutamine amidotransferase-like"/>
    <property type="match status" value="1"/>
</dbReference>
<evidence type="ECO:0000256" key="4">
    <source>
        <dbReference type="ARBA" id="ARBA00022801"/>
    </source>
</evidence>
<reference evidence="8 9" key="1">
    <citation type="submission" date="2019-03" db="EMBL/GenBank/DDBJ databases">
        <title>Above-ground endophytic microbial communities from plants in different locations in the United States.</title>
        <authorList>
            <person name="Frank C."/>
        </authorList>
    </citation>
    <scope>NUCLEOTIDE SEQUENCE [LARGE SCALE GENOMIC DNA]</scope>
    <source>
        <strain evidence="8 9">LP_13_YM</strain>
    </source>
</reference>
<protein>
    <submittedName>
        <fullName evidence="8">Muramoyltetrapeptide carboxypeptidase</fullName>
    </submittedName>
</protein>
<dbReference type="Pfam" id="PF02016">
    <property type="entry name" value="Peptidase_S66"/>
    <property type="match status" value="1"/>
</dbReference>
<dbReference type="Proteomes" id="UP000295645">
    <property type="component" value="Unassembled WGS sequence"/>
</dbReference>
<evidence type="ECO:0000259" key="7">
    <source>
        <dbReference type="Pfam" id="PF17676"/>
    </source>
</evidence>
<comment type="caution">
    <text evidence="8">The sequence shown here is derived from an EMBL/GenBank/DDBJ whole genome shotgun (WGS) entry which is preliminary data.</text>
</comment>
<evidence type="ECO:0000256" key="3">
    <source>
        <dbReference type="ARBA" id="ARBA00022670"/>
    </source>
</evidence>
<feature type="domain" description="LD-carboxypeptidase N-terminal" evidence="6">
    <location>
        <begin position="7"/>
        <end position="130"/>
    </location>
</feature>
<dbReference type="InterPro" id="IPR027478">
    <property type="entry name" value="LdcA_N"/>
</dbReference>
<evidence type="ECO:0000256" key="1">
    <source>
        <dbReference type="ARBA" id="ARBA00010233"/>
    </source>
</evidence>
<dbReference type="InterPro" id="IPR003507">
    <property type="entry name" value="S66_fam"/>
</dbReference>
<evidence type="ECO:0000259" key="6">
    <source>
        <dbReference type="Pfam" id="PF02016"/>
    </source>
</evidence>
<keyword evidence="5" id="KW-0720">Serine protease</keyword>
<dbReference type="AlphaFoldDB" id="A0A4R3YGA8"/>
<dbReference type="InterPro" id="IPR040449">
    <property type="entry name" value="Peptidase_S66_N"/>
</dbReference>
<dbReference type="GO" id="GO:0006508">
    <property type="term" value="P:proteolysis"/>
    <property type="evidence" value="ECO:0007669"/>
    <property type="project" value="UniProtKB-KW"/>
</dbReference>
<dbReference type="CDD" id="cd07025">
    <property type="entry name" value="Peptidase_S66"/>
    <property type="match status" value="1"/>
</dbReference>
<sequence>MPKRFDIRIIAPSGYAEDRAACQRAIERLEAAGHKVSGGDIVDRIDLRFAGNDEQRASDINAIADPDRPVPDIFLAAHGGYGAIAILDRLDYRGIRERLLETSTVLVGHGDFTVLQAALYARCGLTSMHGPMLASDFGAGFLRDSTWRHFWHTVQSPTTHVAWQVPDDVDDVQVEGTLWGGNLSAICSLLGTSYFPCIDDGILFIEESGEHAFRIERMLFELKLAGVLDAQRAIIVGSLGGQRISEYDNGYDTDHALRRAVQGTLTPLLRGISIGHGMDKVTLPFGGRAALEVIDGTASLEVSRYRYADQASAPRAMST</sequence>
<keyword evidence="9" id="KW-1185">Reference proteome</keyword>
<dbReference type="RefSeq" id="WP_132147646.1">
    <property type="nucleotide sequence ID" value="NZ_SMCS01000013.1"/>
</dbReference>
<dbReference type="InterPro" id="IPR029062">
    <property type="entry name" value="Class_I_gatase-like"/>
</dbReference>
<evidence type="ECO:0000313" key="9">
    <source>
        <dbReference type="Proteomes" id="UP000295645"/>
    </source>
</evidence>
<dbReference type="SUPFAM" id="SSF141986">
    <property type="entry name" value="LD-carboxypeptidase A C-terminal domain-like"/>
    <property type="match status" value="1"/>
</dbReference>
<dbReference type="EMBL" id="SMCS01000013">
    <property type="protein sequence ID" value="TCV91180.1"/>
    <property type="molecule type" value="Genomic_DNA"/>
</dbReference>
<keyword evidence="3" id="KW-0645">Protease</keyword>
<dbReference type="GO" id="GO:0004180">
    <property type="term" value="F:carboxypeptidase activity"/>
    <property type="evidence" value="ECO:0007669"/>
    <property type="project" value="UniProtKB-KW"/>
</dbReference>
<keyword evidence="2 8" id="KW-0121">Carboxypeptidase</keyword>
<name>A0A4R3YGA8_9GAMM</name>
<dbReference type="Gene3D" id="3.40.50.10740">
    <property type="entry name" value="Class I glutamine amidotransferase-like"/>
    <property type="match status" value="1"/>
</dbReference>
<dbReference type="PIRSF" id="PIRSF028757">
    <property type="entry name" value="LD-carboxypeptidase"/>
    <property type="match status" value="1"/>
</dbReference>
<dbReference type="PANTHER" id="PTHR30237">
    <property type="entry name" value="MURAMOYLTETRAPEPTIDE CARBOXYPEPTIDASE"/>
    <property type="match status" value="1"/>
</dbReference>
<dbReference type="Gene3D" id="3.50.30.60">
    <property type="entry name" value="LD-carboxypeptidase A C-terminal domain-like"/>
    <property type="match status" value="1"/>
</dbReference>
<organism evidence="8 9">
    <name type="scientific">Luteibacter rhizovicinus</name>
    <dbReference type="NCBI Taxonomy" id="242606"/>
    <lineage>
        <taxon>Bacteria</taxon>
        <taxon>Pseudomonadati</taxon>
        <taxon>Pseudomonadota</taxon>
        <taxon>Gammaproteobacteria</taxon>
        <taxon>Lysobacterales</taxon>
        <taxon>Rhodanobacteraceae</taxon>
        <taxon>Luteibacter</taxon>
    </lineage>
</organism>
<evidence type="ECO:0000313" key="8">
    <source>
        <dbReference type="EMBL" id="TCV91180.1"/>
    </source>
</evidence>
<proteinExistence type="inferred from homology"/>
<dbReference type="OrthoDB" id="9807329at2"/>